<accession>A0A8S1RRE9</accession>
<dbReference type="EMBL" id="CAJJDN010000267">
    <property type="protein sequence ID" value="CAD8130157.1"/>
    <property type="molecule type" value="Genomic_DNA"/>
</dbReference>
<reference evidence="2" key="1">
    <citation type="submission" date="2021-01" db="EMBL/GenBank/DDBJ databases">
        <authorList>
            <consortium name="Genoscope - CEA"/>
            <person name="William W."/>
        </authorList>
    </citation>
    <scope>NUCLEOTIDE SEQUENCE</scope>
</reference>
<dbReference type="GO" id="GO:0003676">
    <property type="term" value="F:nucleic acid binding"/>
    <property type="evidence" value="ECO:0007669"/>
    <property type="project" value="InterPro"/>
</dbReference>
<dbReference type="OrthoDB" id="445936at2759"/>
<evidence type="ECO:0000313" key="3">
    <source>
        <dbReference type="Proteomes" id="UP000692954"/>
    </source>
</evidence>
<dbReference type="InterPro" id="IPR003165">
    <property type="entry name" value="Piwi"/>
</dbReference>
<name>A0A8S1RRE9_9CILI</name>
<protein>
    <recommendedName>
        <fullName evidence="1">Piwi domain-containing protein</fullName>
    </recommendedName>
</protein>
<sequence>MIETLQRLYLAKGKEINREVAKILEQNLQEYYKYNNNKLSDTIIVEIVGNSQIYKLYQEEVETIKEITQYKYNLKLPQFPFILLNKRIINDRFFSDQLK</sequence>
<dbReference type="AlphaFoldDB" id="A0A8S1RRE9"/>
<evidence type="ECO:0000313" key="2">
    <source>
        <dbReference type="EMBL" id="CAD8130157.1"/>
    </source>
</evidence>
<dbReference type="Proteomes" id="UP000692954">
    <property type="component" value="Unassembled WGS sequence"/>
</dbReference>
<organism evidence="2 3">
    <name type="scientific">Paramecium sonneborni</name>
    <dbReference type="NCBI Taxonomy" id="65129"/>
    <lineage>
        <taxon>Eukaryota</taxon>
        <taxon>Sar</taxon>
        <taxon>Alveolata</taxon>
        <taxon>Ciliophora</taxon>
        <taxon>Intramacronucleata</taxon>
        <taxon>Oligohymenophorea</taxon>
        <taxon>Peniculida</taxon>
        <taxon>Parameciidae</taxon>
        <taxon>Paramecium</taxon>
    </lineage>
</organism>
<gene>
    <name evidence="2" type="ORF">PSON_ATCC_30995.1.T2670005</name>
</gene>
<evidence type="ECO:0000259" key="1">
    <source>
        <dbReference type="Pfam" id="PF02171"/>
    </source>
</evidence>
<proteinExistence type="predicted"/>
<comment type="caution">
    <text evidence="2">The sequence shown here is derived from an EMBL/GenBank/DDBJ whole genome shotgun (WGS) entry which is preliminary data.</text>
</comment>
<feature type="domain" description="Piwi" evidence="1">
    <location>
        <begin position="10"/>
        <end position="96"/>
    </location>
</feature>
<keyword evidence="3" id="KW-1185">Reference proteome</keyword>
<dbReference type="Pfam" id="PF02171">
    <property type="entry name" value="Piwi"/>
    <property type="match status" value="1"/>
</dbReference>